<comment type="caution">
    <text evidence="1">The sequence shown here is derived from an EMBL/GenBank/DDBJ whole genome shotgun (WGS) entry which is preliminary data.</text>
</comment>
<dbReference type="Proteomes" id="UP000235145">
    <property type="component" value="Unassembled WGS sequence"/>
</dbReference>
<sequence length="158" mass="19060">MISESSLYLMPEKRWILLITRTFRQRSDNRVAKLIRLTTWQKKVTCKILQMVWMEEKTMVKIEILMITKWLQLTKVTDTSSARARSGKDIQGIPWERLNITRESYRCTRLEQYRNYEDIQLSGDVDKKCKQNSKIGNYYEFFHNTRSLKPKIIHFQAY</sequence>
<dbReference type="PANTHER" id="PTHR43991">
    <property type="entry name" value="WD REPEAT PROTEIN (AFU_ORTHOLOGUE AFUA_8G05640)-RELATED"/>
    <property type="match status" value="1"/>
</dbReference>
<dbReference type="EMBL" id="NBSK02000003">
    <property type="protein sequence ID" value="KAJ0217264.1"/>
    <property type="molecule type" value="Genomic_DNA"/>
</dbReference>
<name>A0A9R1XPM9_LACSA</name>
<dbReference type="PANTHER" id="PTHR43991:SF43">
    <property type="entry name" value="WD40_YVTN REPEAT-LIKE-CONTAINING DOMAIN-CONTAINING PROTEIN-RELATED"/>
    <property type="match status" value="1"/>
</dbReference>
<accession>A0A9R1XPM9</accession>
<dbReference type="AlphaFoldDB" id="A0A9R1XPM9"/>
<protein>
    <submittedName>
        <fullName evidence="1">Uncharacterized protein</fullName>
    </submittedName>
</protein>
<proteinExistence type="predicted"/>
<gene>
    <name evidence="1" type="ORF">LSAT_V11C300143450</name>
</gene>
<evidence type="ECO:0000313" key="1">
    <source>
        <dbReference type="EMBL" id="KAJ0217264.1"/>
    </source>
</evidence>
<reference evidence="1 2" key="1">
    <citation type="journal article" date="2017" name="Nat. Commun.">
        <title>Genome assembly with in vitro proximity ligation data and whole-genome triplication in lettuce.</title>
        <authorList>
            <person name="Reyes-Chin-Wo S."/>
            <person name="Wang Z."/>
            <person name="Yang X."/>
            <person name="Kozik A."/>
            <person name="Arikit S."/>
            <person name="Song C."/>
            <person name="Xia L."/>
            <person name="Froenicke L."/>
            <person name="Lavelle D.O."/>
            <person name="Truco M.J."/>
            <person name="Xia R."/>
            <person name="Zhu S."/>
            <person name="Xu C."/>
            <person name="Xu H."/>
            <person name="Xu X."/>
            <person name="Cox K."/>
            <person name="Korf I."/>
            <person name="Meyers B.C."/>
            <person name="Michelmore R.W."/>
        </authorList>
    </citation>
    <scope>NUCLEOTIDE SEQUENCE [LARGE SCALE GENOMIC DNA]</scope>
    <source>
        <strain evidence="2">cv. Salinas</strain>
        <tissue evidence="1">Seedlings</tissue>
    </source>
</reference>
<keyword evidence="2" id="KW-1185">Reference proteome</keyword>
<organism evidence="1 2">
    <name type="scientific">Lactuca sativa</name>
    <name type="common">Garden lettuce</name>
    <dbReference type="NCBI Taxonomy" id="4236"/>
    <lineage>
        <taxon>Eukaryota</taxon>
        <taxon>Viridiplantae</taxon>
        <taxon>Streptophyta</taxon>
        <taxon>Embryophyta</taxon>
        <taxon>Tracheophyta</taxon>
        <taxon>Spermatophyta</taxon>
        <taxon>Magnoliopsida</taxon>
        <taxon>eudicotyledons</taxon>
        <taxon>Gunneridae</taxon>
        <taxon>Pentapetalae</taxon>
        <taxon>asterids</taxon>
        <taxon>campanulids</taxon>
        <taxon>Asterales</taxon>
        <taxon>Asteraceae</taxon>
        <taxon>Cichorioideae</taxon>
        <taxon>Cichorieae</taxon>
        <taxon>Lactucinae</taxon>
        <taxon>Lactuca</taxon>
    </lineage>
</organism>
<evidence type="ECO:0000313" key="2">
    <source>
        <dbReference type="Proteomes" id="UP000235145"/>
    </source>
</evidence>